<dbReference type="SUPFAM" id="SSF47226">
    <property type="entry name" value="Histidine-containing phosphotransfer domain, HPT domain"/>
    <property type="match status" value="1"/>
</dbReference>
<dbReference type="Proteomes" id="UP000796880">
    <property type="component" value="Unassembled WGS sequence"/>
</dbReference>
<dbReference type="PANTHER" id="PTHR28242">
    <property type="entry name" value="PHOSPHORELAY INTERMEDIATE PROTEIN YPD1"/>
    <property type="match status" value="1"/>
</dbReference>
<dbReference type="InterPro" id="IPR045871">
    <property type="entry name" value="AHP1-5/YPD1"/>
</dbReference>
<dbReference type="OrthoDB" id="591185at2759"/>
<comment type="function">
    <text evidence="2">Functions as a two-component phosphorelay mediators between cytokinin sensor histidine kinases and response regulators (B-type ARRs). Plays an important role in propagating cytokinin signal transduction.</text>
</comment>
<protein>
    <recommendedName>
        <fullName evidence="2">Histidine-containing phosphotransfer protein</fullName>
    </recommendedName>
</protein>
<dbReference type="GO" id="GO:0043424">
    <property type="term" value="F:protein histidine kinase binding"/>
    <property type="evidence" value="ECO:0007669"/>
    <property type="project" value="UniProtKB-UniRule"/>
</dbReference>
<dbReference type="EMBL" id="VOIH02000002">
    <property type="protein sequence ID" value="KAF3455145.1"/>
    <property type="molecule type" value="Genomic_DNA"/>
</dbReference>
<evidence type="ECO:0000256" key="2">
    <source>
        <dbReference type="RuleBase" id="RU369004"/>
    </source>
</evidence>
<sequence>MQGILDERYDKLRTQSEEDPSYATRIIDMFFNVADASIAKITKLLGETEVNYTEVGFSVTELRASCSSVGGGRLEYLSRNLGKASHEKDPGRCIEELESVTKEYNILKESLNHISQLEKKKD</sequence>
<dbReference type="GO" id="GO:0000160">
    <property type="term" value="P:phosphorelay signal transduction system"/>
    <property type="evidence" value="ECO:0007669"/>
    <property type="project" value="UniProtKB-UniRule"/>
</dbReference>
<evidence type="ECO:0000313" key="3">
    <source>
        <dbReference type="EMBL" id="KAF3455145.1"/>
    </source>
</evidence>
<proteinExistence type="predicted"/>
<keyword evidence="1 2" id="KW-0902">Two-component regulatory system</keyword>
<gene>
    <name evidence="3" type="ORF">FNV43_RR05593</name>
</gene>
<dbReference type="AlphaFoldDB" id="A0A8K0HP33"/>
<dbReference type="GO" id="GO:0005634">
    <property type="term" value="C:nucleus"/>
    <property type="evidence" value="ECO:0007669"/>
    <property type="project" value="UniProtKB-SubCell"/>
</dbReference>
<dbReference type="InterPro" id="IPR036641">
    <property type="entry name" value="HPT_dom_sf"/>
</dbReference>
<comment type="domain">
    <text evidence="2">Histidine-containing phosphotransfer domain (HPt) contains an active histidine that mediates the phosphotransfer.</text>
</comment>
<comment type="caution">
    <text evidence="3">The sequence shown here is derived from an EMBL/GenBank/DDBJ whole genome shotgun (WGS) entry which is preliminary data.</text>
</comment>
<keyword evidence="4" id="KW-1185">Reference proteome</keyword>
<reference evidence="3" key="1">
    <citation type="submission" date="2020-03" db="EMBL/GenBank/DDBJ databases">
        <title>A high-quality chromosome-level genome assembly of a woody plant with both climbing and erect habits, Rhamnella rubrinervis.</title>
        <authorList>
            <person name="Lu Z."/>
            <person name="Yang Y."/>
            <person name="Zhu X."/>
            <person name="Sun Y."/>
        </authorList>
    </citation>
    <scope>NUCLEOTIDE SEQUENCE</scope>
    <source>
        <strain evidence="3">BYM</strain>
        <tissue evidence="3">Leaf</tissue>
    </source>
</reference>
<accession>A0A8K0HP33</accession>
<evidence type="ECO:0000256" key="1">
    <source>
        <dbReference type="ARBA" id="ARBA00023012"/>
    </source>
</evidence>
<organism evidence="3 4">
    <name type="scientific">Rhamnella rubrinervis</name>
    <dbReference type="NCBI Taxonomy" id="2594499"/>
    <lineage>
        <taxon>Eukaryota</taxon>
        <taxon>Viridiplantae</taxon>
        <taxon>Streptophyta</taxon>
        <taxon>Embryophyta</taxon>
        <taxon>Tracheophyta</taxon>
        <taxon>Spermatophyta</taxon>
        <taxon>Magnoliopsida</taxon>
        <taxon>eudicotyledons</taxon>
        <taxon>Gunneridae</taxon>
        <taxon>Pentapetalae</taxon>
        <taxon>rosids</taxon>
        <taxon>fabids</taxon>
        <taxon>Rosales</taxon>
        <taxon>Rhamnaceae</taxon>
        <taxon>rhamnoid group</taxon>
        <taxon>Rhamneae</taxon>
        <taxon>Rhamnella</taxon>
    </lineage>
</organism>
<name>A0A8K0HP33_9ROSA</name>
<dbReference type="GO" id="GO:0009927">
    <property type="term" value="F:histidine phosphotransfer kinase activity"/>
    <property type="evidence" value="ECO:0007669"/>
    <property type="project" value="UniProtKB-UniRule"/>
</dbReference>
<dbReference type="GO" id="GO:0009736">
    <property type="term" value="P:cytokinin-activated signaling pathway"/>
    <property type="evidence" value="ECO:0007669"/>
    <property type="project" value="UniProtKB-KW"/>
</dbReference>
<comment type="subcellular location">
    <subcellularLocation>
        <location evidence="2">Cytoplasm</location>
        <location evidence="2">Cytosol</location>
    </subcellularLocation>
    <subcellularLocation>
        <location evidence="2">Nucleus</location>
    </subcellularLocation>
</comment>
<dbReference type="PANTHER" id="PTHR28242:SF30">
    <property type="entry name" value="HISTIDINE-CONTAINING PHOSPHOTRANSFER PROTEIN 2"/>
    <property type="match status" value="1"/>
</dbReference>
<dbReference type="Gene3D" id="1.20.120.160">
    <property type="entry name" value="HPT domain"/>
    <property type="match status" value="1"/>
</dbReference>
<keyword evidence="2" id="KW-0932">Cytokinin signaling pathway</keyword>
<dbReference type="GO" id="GO:0005829">
    <property type="term" value="C:cytosol"/>
    <property type="evidence" value="ECO:0007669"/>
    <property type="project" value="UniProtKB-SubCell"/>
</dbReference>
<evidence type="ECO:0000313" key="4">
    <source>
        <dbReference type="Proteomes" id="UP000796880"/>
    </source>
</evidence>